<gene>
    <name evidence="2" type="ORF">CYMTET_21548</name>
</gene>
<dbReference type="AlphaFoldDB" id="A0AAE0L2U9"/>
<dbReference type="EMBL" id="LGRX02010596">
    <property type="protein sequence ID" value="KAK3270033.1"/>
    <property type="molecule type" value="Genomic_DNA"/>
</dbReference>
<evidence type="ECO:0000313" key="2">
    <source>
        <dbReference type="EMBL" id="KAK3270033.1"/>
    </source>
</evidence>
<protein>
    <submittedName>
        <fullName evidence="2">Uncharacterized protein</fullName>
    </submittedName>
</protein>
<accession>A0AAE0L2U9</accession>
<organism evidence="2 3">
    <name type="scientific">Cymbomonas tetramitiformis</name>
    <dbReference type="NCBI Taxonomy" id="36881"/>
    <lineage>
        <taxon>Eukaryota</taxon>
        <taxon>Viridiplantae</taxon>
        <taxon>Chlorophyta</taxon>
        <taxon>Pyramimonadophyceae</taxon>
        <taxon>Pyramimonadales</taxon>
        <taxon>Pyramimonadaceae</taxon>
        <taxon>Cymbomonas</taxon>
    </lineage>
</organism>
<sequence>MKRRHLPQIGASDAKSLVMGQSRARALTGRLNVLPNANTSVTPGEARGMGDEREGMAWELSQEEHVAWEKQREGTWHGETPAGGARGMGSKREARVAWGAKWEGHVAWETEA</sequence>
<reference evidence="2 3" key="1">
    <citation type="journal article" date="2015" name="Genome Biol. Evol.">
        <title>Comparative Genomics of a Bacterivorous Green Alga Reveals Evolutionary Causalities and Consequences of Phago-Mixotrophic Mode of Nutrition.</title>
        <authorList>
            <person name="Burns J.A."/>
            <person name="Paasch A."/>
            <person name="Narechania A."/>
            <person name="Kim E."/>
        </authorList>
    </citation>
    <scope>NUCLEOTIDE SEQUENCE [LARGE SCALE GENOMIC DNA]</scope>
    <source>
        <strain evidence="2 3">PLY_AMNH</strain>
    </source>
</reference>
<keyword evidence="3" id="KW-1185">Reference proteome</keyword>
<dbReference type="Proteomes" id="UP001190700">
    <property type="component" value="Unassembled WGS sequence"/>
</dbReference>
<evidence type="ECO:0000256" key="1">
    <source>
        <dbReference type="SAM" id="MobiDB-lite"/>
    </source>
</evidence>
<comment type="caution">
    <text evidence="2">The sequence shown here is derived from an EMBL/GenBank/DDBJ whole genome shotgun (WGS) entry which is preliminary data.</text>
</comment>
<evidence type="ECO:0000313" key="3">
    <source>
        <dbReference type="Proteomes" id="UP001190700"/>
    </source>
</evidence>
<feature type="region of interest" description="Disordered" evidence="1">
    <location>
        <begin position="70"/>
        <end position="92"/>
    </location>
</feature>
<proteinExistence type="predicted"/>
<name>A0AAE0L2U9_9CHLO</name>